<evidence type="ECO:0000313" key="5">
    <source>
        <dbReference type="Proteomes" id="UP001174909"/>
    </source>
</evidence>
<protein>
    <submittedName>
        <fullName evidence="4">Esterase LipC</fullName>
    </submittedName>
</protein>
<organism evidence="4 5">
    <name type="scientific">Geodia barretti</name>
    <name type="common">Barrett's horny sponge</name>
    <dbReference type="NCBI Taxonomy" id="519541"/>
    <lineage>
        <taxon>Eukaryota</taxon>
        <taxon>Metazoa</taxon>
        <taxon>Porifera</taxon>
        <taxon>Demospongiae</taxon>
        <taxon>Heteroscleromorpha</taxon>
        <taxon>Tetractinellida</taxon>
        <taxon>Astrophorina</taxon>
        <taxon>Geodiidae</taxon>
        <taxon>Geodia</taxon>
    </lineage>
</organism>
<dbReference type="Proteomes" id="UP001174909">
    <property type="component" value="Unassembled WGS sequence"/>
</dbReference>
<dbReference type="InterPro" id="IPR029058">
    <property type="entry name" value="AB_hydrolase_fold"/>
</dbReference>
<evidence type="ECO:0000256" key="1">
    <source>
        <dbReference type="ARBA" id="ARBA00010515"/>
    </source>
</evidence>
<keyword evidence="2" id="KW-0378">Hydrolase</keyword>
<dbReference type="Pfam" id="PF20434">
    <property type="entry name" value="BD-FAE"/>
    <property type="match status" value="1"/>
</dbReference>
<evidence type="ECO:0000259" key="3">
    <source>
        <dbReference type="Pfam" id="PF20434"/>
    </source>
</evidence>
<dbReference type="Gene3D" id="3.40.50.1820">
    <property type="entry name" value="alpha/beta hydrolase"/>
    <property type="match status" value="1"/>
</dbReference>
<comment type="caution">
    <text evidence="4">The sequence shown here is derived from an EMBL/GenBank/DDBJ whole genome shotgun (WGS) entry which is preliminary data.</text>
</comment>
<name>A0AA35WCB6_GEOBA</name>
<comment type="similarity">
    <text evidence="1">Belongs to the 'GDXG' lipolytic enzyme family.</text>
</comment>
<dbReference type="EMBL" id="CASHTH010001144">
    <property type="protein sequence ID" value="CAI8012026.1"/>
    <property type="molecule type" value="Genomic_DNA"/>
</dbReference>
<keyword evidence="5" id="KW-1185">Reference proteome</keyword>
<dbReference type="PROSITE" id="PS01173">
    <property type="entry name" value="LIPASE_GDXG_HIS"/>
    <property type="match status" value="1"/>
</dbReference>
<accession>A0AA35WCB6</accession>
<evidence type="ECO:0000256" key="2">
    <source>
        <dbReference type="ARBA" id="ARBA00022801"/>
    </source>
</evidence>
<dbReference type="InterPro" id="IPR002168">
    <property type="entry name" value="Lipase_GDXG_HIS_AS"/>
</dbReference>
<reference evidence="4" key="1">
    <citation type="submission" date="2023-03" db="EMBL/GenBank/DDBJ databases">
        <authorList>
            <person name="Steffen K."/>
            <person name="Cardenas P."/>
        </authorList>
    </citation>
    <scope>NUCLEOTIDE SEQUENCE</scope>
</reference>
<dbReference type="PANTHER" id="PTHR48081">
    <property type="entry name" value="AB HYDROLASE SUPERFAMILY PROTEIN C4A8.06C"/>
    <property type="match status" value="1"/>
</dbReference>
<feature type="domain" description="BD-FAE-like" evidence="3">
    <location>
        <begin position="33"/>
        <end position="137"/>
    </location>
</feature>
<proteinExistence type="inferred from homology"/>
<gene>
    <name evidence="4" type="ORF">GBAR_LOCUS7731</name>
</gene>
<sequence>MTISKQTTYEVVIEDVEYLRHGDKPFQARLFKPQGDGPFPVMIELHGGAWVNGSRDSGDVGNEALAGNGIIVAALDFRVPPEASYPASFQDIHYGIRWAKAYAAEWNGNPNSIGAMGTSSGAHQAMLLGMRPSDARYSALSLTNGASDVDGTLGCVIMVSPVIDPLGRYHYAKGMREDIKPPESVGERTASMHDMYWVTEEAMAEAAPARALARGEKTDLPPTLCLARLYEAAHPRPDLDEFISQYRNAGGSIDVTIFEGEGEGVLRDLSSDVAQQALEQMTAFINQHLG</sequence>
<dbReference type="AlphaFoldDB" id="A0AA35WCB6"/>
<dbReference type="GO" id="GO:0016787">
    <property type="term" value="F:hydrolase activity"/>
    <property type="evidence" value="ECO:0007669"/>
    <property type="project" value="UniProtKB-KW"/>
</dbReference>
<dbReference type="SUPFAM" id="SSF53474">
    <property type="entry name" value="alpha/beta-Hydrolases"/>
    <property type="match status" value="1"/>
</dbReference>
<dbReference type="InterPro" id="IPR050300">
    <property type="entry name" value="GDXG_lipolytic_enzyme"/>
</dbReference>
<dbReference type="InterPro" id="IPR049492">
    <property type="entry name" value="BD-FAE-like_dom"/>
</dbReference>
<evidence type="ECO:0000313" key="4">
    <source>
        <dbReference type="EMBL" id="CAI8012026.1"/>
    </source>
</evidence>